<keyword evidence="4" id="KW-1185">Reference proteome</keyword>
<keyword evidence="1" id="KW-0677">Repeat</keyword>
<reference evidence="3" key="1">
    <citation type="submission" date="2023-07" db="EMBL/GenBank/DDBJ databases">
        <title>Genomic Encyclopedia of Type Strains, Phase IV (KMG-IV): sequencing the most valuable type-strain genomes for metagenomic binning, comparative biology and taxonomic classification.</title>
        <authorList>
            <person name="Goeker M."/>
        </authorList>
    </citation>
    <scope>NUCLEOTIDE SEQUENCE</scope>
    <source>
        <strain evidence="3">DSM 19659</strain>
    </source>
</reference>
<dbReference type="SUPFAM" id="SSF69360">
    <property type="entry name" value="Cell wall binding repeat"/>
    <property type="match status" value="1"/>
</dbReference>
<evidence type="ECO:0000256" key="2">
    <source>
        <dbReference type="SAM" id="SignalP"/>
    </source>
</evidence>
<comment type="caution">
    <text evidence="3">The sequence shown here is derived from an EMBL/GenBank/DDBJ whole genome shotgun (WGS) entry which is preliminary data.</text>
</comment>
<evidence type="ECO:0000313" key="3">
    <source>
        <dbReference type="EMBL" id="MDQ0151377.1"/>
    </source>
</evidence>
<dbReference type="InterPro" id="IPR018337">
    <property type="entry name" value="Cell_wall/Cho-bd_repeat"/>
</dbReference>
<dbReference type="Proteomes" id="UP001241537">
    <property type="component" value="Unassembled WGS sequence"/>
</dbReference>
<dbReference type="Pfam" id="PF19127">
    <property type="entry name" value="Choline_bind_3"/>
    <property type="match status" value="1"/>
</dbReference>
<sequence length="118" mass="13218">MNFIRTRAAIMLALALSISQALPAFAMHAVLDSSSYVLTETAEGVTCTGTDGKPVTGWISDKDSNLYYFNKGEMNHGWDKIKGEWYYFDPDTGILATNTKVLNYDVDEDGKMVKIHEW</sequence>
<dbReference type="AlphaFoldDB" id="A0AAE4AKF7"/>
<evidence type="ECO:0000313" key="4">
    <source>
        <dbReference type="Proteomes" id="UP001241537"/>
    </source>
</evidence>
<feature type="signal peptide" evidence="2">
    <location>
        <begin position="1"/>
        <end position="26"/>
    </location>
</feature>
<accession>A0AAE4AKF7</accession>
<feature type="chain" id="PRO_5042086109" description="Cell wall binding repeat protein" evidence="2">
    <location>
        <begin position="27"/>
        <end position="118"/>
    </location>
</feature>
<protein>
    <recommendedName>
        <fullName evidence="5">Cell wall binding repeat protein</fullName>
    </recommendedName>
</protein>
<evidence type="ECO:0008006" key="5">
    <source>
        <dbReference type="Google" id="ProtNLM"/>
    </source>
</evidence>
<dbReference type="RefSeq" id="WP_170065394.1">
    <property type="nucleotide sequence ID" value="NZ_JAUSTO010000001.1"/>
</dbReference>
<proteinExistence type="predicted"/>
<name>A0AAE4AKF7_9FIRM</name>
<dbReference type="Gene3D" id="2.10.270.10">
    <property type="entry name" value="Cholin Binding"/>
    <property type="match status" value="1"/>
</dbReference>
<dbReference type="EMBL" id="JAUSTO010000001">
    <property type="protein sequence ID" value="MDQ0151377.1"/>
    <property type="molecule type" value="Genomic_DNA"/>
</dbReference>
<evidence type="ECO:0000256" key="1">
    <source>
        <dbReference type="ARBA" id="ARBA00022737"/>
    </source>
</evidence>
<keyword evidence="2" id="KW-0732">Signal</keyword>
<organism evidence="3 4">
    <name type="scientific">Moryella indoligenes</name>
    <dbReference type="NCBI Taxonomy" id="371674"/>
    <lineage>
        <taxon>Bacteria</taxon>
        <taxon>Bacillati</taxon>
        <taxon>Bacillota</taxon>
        <taxon>Clostridia</taxon>
        <taxon>Lachnospirales</taxon>
        <taxon>Lachnospiraceae</taxon>
        <taxon>Moryella</taxon>
    </lineage>
</organism>
<gene>
    <name evidence="3" type="ORF">J2S20_000051</name>
</gene>